<accession>A0A8J9ZSG9</accession>
<name>A0A8J9ZSG9_BRALA</name>
<proteinExistence type="predicted"/>
<dbReference type="PANTHER" id="PTHR10334">
    <property type="entry name" value="CYSTEINE-RICH SECRETORY PROTEIN-RELATED"/>
    <property type="match status" value="1"/>
</dbReference>
<dbReference type="InterPro" id="IPR035940">
    <property type="entry name" value="CAP_sf"/>
</dbReference>
<feature type="chain" id="PRO_5035423500" evidence="2">
    <location>
        <begin position="22"/>
        <end position="340"/>
    </location>
</feature>
<keyword evidence="2" id="KW-0732">Signal</keyword>
<dbReference type="InterPro" id="IPR003582">
    <property type="entry name" value="ShKT_dom"/>
</dbReference>
<reference evidence="4" key="1">
    <citation type="submission" date="2022-01" db="EMBL/GenBank/DDBJ databases">
        <authorList>
            <person name="Braso-Vives M."/>
        </authorList>
    </citation>
    <scope>NUCLEOTIDE SEQUENCE</scope>
</reference>
<dbReference type="Proteomes" id="UP000838412">
    <property type="component" value="Chromosome 3"/>
</dbReference>
<dbReference type="InterPro" id="IPR001283">
    <property type="entry name" value="CRISP-related"/>
</dbReference>
<evidence type="ECO:0000256" key="1">
    <source>
        <dbReference type="PROSITE-ProRule" id="PRU01005"/>
    </source>
</evidence>
<sequence length="340" mass="38098">MRPPVSVLAVCLAFLVAAVTCAPAADDDDEVTIPDAAMETPSLPGDVEKILTEANIQRYLGEVEPEDRKKRETHTADGCEDLYHDKCACRYWAADGACDYSHQFMGIFCQKSCGLCPPSNEEEVCADILLQPVCDHVISLGRALKGLAEVCCKNSSGLCPVIDPNEDEVFEQHCLEAHNKKRAIKDAPPMAWDPMCAQEARRYAKKLKARYDANPRSYPLEHSSQSERTWAVEGKNVVHGENLYWTWSDVPDCTGSSMYKNAIEAWYDEEKYYKAFRRNGRGVTRTGIRLYGHYTQIMWKETGAVGCGRSDNKPNNILVCYYQKGGNVYSTPAFNRNVPL</sequence>
<feature type="domain" description="ShKT" evidence="3">
    <location>
        <begin position="79"/>
        <end position="116"/>
    </location>
</feature>
<evidence type="ECO:0000259" key="3">
    <source>
        <dbReference type="PROSITE" id="PS51670"/>
    </source>
</evidence>
<feature type="signal peptide" evidence="2">
    <location>
        <begin position="1"/>
        <end position="21"/>
    </location>
</feature>
<dbReference type="SUPFAM" id="SSF55797">
    <property type="entry name" value="PR-1-like"/>
    <property type="match status" value="1"/>
</dbReference>
<dbReference type="InterPro" id="IPR014044">
    <property type="entry name" value="CAP_dom"/>
</dbReference>
<dbReference type="SMART" id="SM00198">
    <property type="entry name" value="SCP"/>
    <property type="match status" value="1"/>
</dbReference>
<dbReference type="Gene3D" id="3.40.33.10">
    <property type="entry name" value="CAP"/>
    <property type="match status" value="1"/>
</dbReference>
<dbReference type="Pfam" id="PF00188">
    <property type="entry name" value="CAP"/>
    <property type="match status" value="1"/>
</dbReference>
<dbReference type="InterPro" id="IPR018244">
    <property type="entry name" value="Allrgn_V5/Tpx1_CS"/>
</dbReference>
<comment type="caution">
    <text evidence="1">Lacks conserved residue(s) required for the propagation of feature annotation.</text>
</comment>
<dbReference type="PROSITE" id="PS01009">
    <property type="entry name" value="CRISP_1"/>
    <property type="match status" value="1"/>
</dbReference>
<dbReference type="EMBL" id="OV696688">
    <property type="protein sequence ID" value="CAH1258720.1"/>
    <property type="molecule type" value="Genomic_DNA"/>
</dbReference>
<dbReference type="PROSITE" id="PS51670">
    <property type="entry name" value="SHKT"/>
    <property type="match status" value="1"/>
</dbReference>
<dbReference type="OrthoDB" id="10049505at2759"/>
<evidence type="ECO:0000256" key="2">
    <source>
        <dbReference type="SAM" id="SignalP"/>
    </source>
</evidence>
<dbReference type="PRINTS" id="PR00837">
    <property type="entry name" value="V5TPXLIKE"/>
</dbReference>
<keyword evidence="5" id="KW-1185">Reference proteome</keyword>
<dbReference type="GO" id="GO:0005576">
    <property type="term" value="C:extracellular region"/>
    <property type="evidence" value="ECO:0007669"/>
    <property type="project" value="InterPro"/>
</dbReference>
<evidence type="ECO:0000313" key="5">
    <source>
        <dbReference type="Proteomes" id="UP000838412"/>
    </source>
</evidence>
<gene>
    <name evidence="4" type="primary">GLIPR1L1</name>
    <name evidence="4" type="ORF">BLAG_LOCUS16182</name>
</gene>
<dbReference type="AlphaFoldDB" id="A0A8J9ZSG9"/>
<evidence type="ECO:0000313" key="4">
    <source>
        <dbReference type="EMBL" id="CAH1258720.1"/>
    </source>
</evidence>
<dbReference type="Pfam" id="PF01549">
    <property type="entry name" value="ShK"/>
    <property type="match status" value="1"/>
</dbReference>
<protein>
    <submittedName>
        <fullName evidence="4">GLIPR1L1 protein</fullName>
    </submittedName>
</protein>
<organism evidence="4 5">
    <name type="scientific">Branchiostoma lanceolatum</name>
    <name type="common">Common lancelet</name>
    <name type="synonym">Amphioxus lanceolatum</name>
    <dbReference type="NCBI Taxonomy" id="7740"/>
    <lineage>
        <taxon>Eukaryota</taxon>
        <taxon>Metazoa</taxon>
        <taxon>Chordata</taxon>
        <taxon>Cephalochordata</taxon>
        <taxon>Leptocardii</taxon>
        <taxon>Amphioxiformes</taxon>
        <taxon>Branchiostomatidae</taxon>
        <taxon>Branchiostoma</taxon>
    </lineage>
</organism>
<dbReference type="SMART" id="SM00254">
    <property type="entry name" value="ShKT"/>
    <property type="match status" value="1"/>
</dbReference>